<dbReference type="Pfam" id="PF03732">
    <property type="entry name" value="Retrotrans_gag"/>
    <property type="match status" value="1"/>
</dbReference>
<dbReference type="GO" id="GO:0003676">
    <property type="term" value="F:nucleic acid binding"/>
    <property type="evidence" value="ECO:0007669"/>
    <property type="project" value="InterPro"/>
</dbReference>
<protein>
    <recommendedName>
        <fullName evidence="2">Retrotransposon gag domain-containing protein</fullName>
    </recommendedName>
</protein>
<feature type="domain" description="Retrotransposon gag" evidence="2">
    <location>
        <begin position="118"/>
        <end position="209"/>
    </location>
</feature>
<name>A0AAD8IYZ3_9APIA</name>
<comment type="caution">
    <text evidence="3">The sequence shown here is derived from an EMBL/GenBank/DDBJ whole genome shotgun (WGS) entry which is preliminary data.</text>
</comment>
<organism evidence="3 4">
    <name type="scientific">Heracleum sosnowskyi</name>
    <dbReference type="NCBI Taxonomy" id="360622"/>
    <lineage>
        <taxon>Eukaryota</taxon>
        <taxon>Viridiplantae</taxon>
        <taxon>Streptophyta</taxon>
        <taxon>Embryophyta</taxon>
        <taxon>Tracheophyta</taxon>
        <taxon>Spermatophyta</taxon>
        <taxon>Magnoliopsida</taxon>
        <taxon>eudicotyledons</taxon>
        <taxon>Gunneridae</taxon>
        <taxon>Pentapetalae</taxon>
        <taxon>asterids</taxon>
        <taxon>campanulids</taxon>
        <taxon>Apiales</taxon>
        <taxon>Apiaceae</taxon>
        <taxon>Apioideae</taxon>
        <taxon>apioid superclade</taxon>
        <taxon>Tordylieae</taxon>
        <taxon>Tordyliinae</taxon>
        <taxon>Heracleum</taxon>
    </lineage>
</organism>
<feature type="region of interest" description="Disordered" evidence="1">
    <location>
        <begin position="1"/>
        <end position="29"/>
    </location>
</feature>
<accession>A0AAD8IYZ3</accession>
<dbReference type="PANTHER" id="PTHR48475">
    <property type="entry name" value="RIBONUCLEASE H"/>
    <property type="match status" value="1"/>
</dbReference>
<proteinExistence type="predicted"/>
<evidence type="ECO:0000313" key="4">
    <source>
        <dbReference type="Proteomes" id="UP001237642"/>
    </source>
</evidence>
<keyword evidence="4" id="KW-1185">Reference proteome</keyword>
<evidence type="ECO:0000259" key="2">
    <source>
        <dbReference type="Pfam" id="PF03732"/>
    </source>
</evidence>
<dbReference type="Proteomes" id="UP001237642">
    <property type="component" value="Unassembled WGS sequence"/>
</dbReference>
<dbReference type="PANTHER" id="PTHR48475:SF2">
    <property type="entry name" value="RIBONUCLEASE H"/>
    <property type="match status" value="1"/>
</dbReference>
<evidence type="ECO:0000256" key="1">
    <source>
        <dbReference type="SAM" id="MobiDB-lite"/>
    </source>
</evidence>
<dbReference type="Gene3D" id="3.30.420.10">
    <property type="entry name" value="Ribonuclease H-like superfamily/Ribonuclease H"/>
    <property type="match status" value="1"/>
</dbReference>
<dbReference type="AlphaFoldDB" id="A0AAD8IYZ3"/>
<dbReference type="EMBL" id="JAUIZM010000003">
    <property type="protein sequence ID" value="KAK1394251.1"/>
    <property type="molecule type" value="Genomic_DNA"/>
</dbReference>
<evidence type="ECO:0000313" key="3">
    <source>
        <dbReference type="EMBL" id="KAK1394251.1"/>
    </source>
</evidence>
<gene>
    <name evidence="3" type="ORF">POM88_013307</name>
</gene>
<reference evidence="3" key="2">
    <citation type="submission" date="2023-05" db="EMBL/GenBank/DDBJ databases">
        <authorList>
            <person name="Schelkunov M.I."/>
        </authorList>
    </citation>
    <scope>NUCLEOTIDE SEQUENCE</scope>
    <source>
        <strain evidence="3">Hsosn_3</strain>
        <tissue evidence="3">Leaf</tissue>
    </source>
</reference>
<dbReference type="InterPro" id="IPR005162">
    <property type="entry name" value="Retrotrans_gag_dom"/>
</dbReference>
<reference evidence="3" key="1">
    <citation type="submission" date="2023-02" db="EMBL/GenBank/DDBJ databases">
        <title>Genome of toxic invasive species Heracleum sosnowskyi carries increased number of genes despite the absence of recent whole-genome duplications.</title>
        <authorList>
            <person name="Schelkunov M."/>
            <person name="Shtratnikova V."/>
            <person name="Makarenko M."/>
            <person name="Klepikova A."/>
            <person name="Omelchenko D."/>
            <person name="Novikova G."/>
            <person name="Obukhova E."/>
            <person name="Bogdanov V."/>
            <person name="Penin A."/>
            <person name="Logacheva M."/>
        </authorList>
    </citation>
    <scope>NUCLEOTIDE SEQUENCE</scope>
    <source>
        <strain evidence="3">Hsosn_3</strain>
        <tissue evidence="3">Leaf</tissue>
    </source>
</reference>
<dbReference type="InterPro" id="IPR036397">
    <property type="entry name" value="RNaseH_sf"/>
</dbReference>
<sequence length="453" mass="52570">MQQSPPRGRIPQRHNEKRTPPRERIHDTRDGLTAEQLAEQNARFQKQLDQLHKKVDGDPDFEIIESPFTLRLEAQPRDKKAKHPQLRFYNGDKNPGDHTQFFDQQMALHDYNDLTKYRLFASTLEGHAQKLFSLLTPRSIDTWMEFRASFLRRFRANHPHDIHTVSLEGIVQKKGKSLDDYIFHFKKGVNRVTFVDQGEAISAFKQGLDSYEYKDYVLDLIRKDPKDLAKVYAMASEYITGDNALRAMRLIDKNIGWISRMLNRQKLSKKRKKEGRKESLKLKTRTNKDAKGKWAEELPNVLWSYRTTLRTSTGESLFKLCYGTEAVLPIEMGSPSFRIVNYNGQTNSEGLRTNLDLLDEVRDKVVLRMTNYKQKTAAYFGKKIKQHQYSKGDLVLRATEVSDPGHQGKLSPNWEGPYIVTQVIRPGTYKLSTMDGAEIANTWHGLRLCKFYI</sequence>
<feature type="compositionally biased region" description="Basic and acidic residues" evidence="1">
    <location>
        <begin position="13"/>
        <end position="29"/>
    </location>
</feature>